<keyword evidence="4" id="KW-1185">Reference proteome</keyword>
<evidence type="ECO:0000313" key="4">
    <source>
        <dbReference type="Proteomes" id="UP001177023"/>
    </source>
</evidence>
<evidence type="ECO:0008006" key="5">
    <source>
        <dbReference type="Google" id="ProtNLM"/>
    </source>
</evidence>
<feature type="domain" description="S-adenosylmethionine-dependent methyltransferase Rv2258c-like winged HTH" evidence="2">
    <location>
        <begin position="19"/>
        <end position="83"/>
    </location>
</feature>
<dbReference type="InterPro" id="IPR029063">
    <property type="entry name" value="SAM-dependent_MTases_sf"/>
</dbReference>
<sequence>MAANMEFKEKLQFYCTGGMVSLAVALGEKLGLLQALDGVSSPSNPASAKVVAEAASCKERYVKEWLSTMATADIIEVNDDERFWIDAEKRKDLIETPCSPYARMSYVTTFGGVFEQLAELMRIESPKLGLDYAQFDEYYKCRDVYTKALYGKHLIPNIVPDMGMTEALTNEISALDVGCGSGFHSLLMARHFPKSFFYGIDISENALKIAVDHAEEDGLKNTNFSNHYAEALPKDWGEKFELVTLFDSCHDQMRPDLSVREAYRVLKPGGVLAVVEIDGTGNTKEDKEKDSLRAAMFYGSSLFHCLPVASNSPDALGLGTMWGRPKASRLLLDAGFSNIQAKPLSYIANVLYLARK</sequence>
<evidence type="ECO:0000259" key="2">
    <source>
        <dbReference type="Pfam" id="PF21320"/>
    </source>
</evidence>
<dbReference type="AlphaFoldDB" id="A0AA36CGQ9"/>
<organism evidence="3 4">
    <name type="scientific">Mesorhabditis spiculigera</name>
    <dbReference type="NCBI Taxonomy" id="96644"/>
    <lineage>
        <taxon>Eukaryota</taxon>
        <taxon>Metazoa</taxon>
        <taxon>Ecdysozoa</taxon>
        <taxon>Nematoda</taxon>
        <taxon>Chromadorea</taxon>
        <taxon>Rhabditida</taxon>
        <taxon>Rhabditina</taxon>
        <taxon>Rhabditomorpha</taxon>
        <taxon>Rhabditoidea</taxon>
        <taxon>Rhabditidae</taxon>
        <taxon>Mesorhabditinae</taxon>
        <taxon>Mesorhabditis</taxon>
    </lineage>
</organism>
<dbReference type="EMBL" id="CATQJA010001757">
    <property type="protein sequence ID" value="CAJ0568513.1"/>
    <property type="molecule type" value="Genomic_DNA"/>
</dbReference>
<reference evidence="3" key="1">
    <citation type="submission" date="2023-06" db="EMBL/GenBank/DDBJ databases">
        <authorList>
            <person name="Delattre M."/>
        </authorList>
    </citation>
    <scope>NUCLEOTIDE SEQUENCE</scope>
    <source>
        <strain evidence="3">AF72</strain>
    </source>
</reference>
<dbReference type="Proteomes" id="UP001177023">
    <property type="component" value="Unassembled WGS sequence"/>
</dbReference>
<feature type="non-terminal residue" evidence="3">
    <location>
        <position position="1"/>
    </location>
</feature>
<name>A0AA36CGQ9_9BILA</name>
<dbReference type="Pfam" id="PF21320">
    <property type="entry name" value="WHD_Rv2258c"/>
    <property type="match status" value="1"/>
</dbReference>
<proteinExistence type="predicted"/>
<dbReference type="PANTHER" id="PTHR45581">
    <property type="entry name" value="PROTEIN CBG10435"/>
    <property type="match status" value="1"/>
</dbReference>
<feature type="domain" description="Methyltransferase" evidence="1">
    <location>
        <begin position="170"/>
        <end position="283"/>
    </location>
</feature>
<evidence type="ECO:0000313" key="3">
    <source>
        <dbReference type="EMBL" id="CAJ0568513.1"/>
    </source>
</evidence>
<comment type="caution">
    <text evidence="3">The sequence shown here is derived from an EMBL/GenBank/DDBJ whole genome shotgun (WGS) entry which is preliminary data.</text>
</comment>
<dbReference type="SUPFAM" id="SSF53335">
    <property type="entry name" value="S-adenosyl-L-methionine-dependent methyltransferases"/>
    <property type="match status" value="1"/>
</dbReference>
<accession>A0AA36CGQ9</accession>
<evidence type="ECO:0000259" key="1">
    <source>
        <dbReference type="Pfam" id="PF13847"/>
    </source>
</evidence>
<dbReference type="Gene3D" id="3.40.50.150">
    <property type="entry name" value="Vaccinia Virus protein VP39"/>
    <property type="match status" value="1"/>
</dbReference>
<gene>
    <name evidence="3" type="ORF">MSPICULIGERA_LOCUS7030</name>
</gene>
<dbReference type="PANTHER" id="PTHR45581:SF3">
    <property type="entry name" value="METHYLTRANSFERASE DOMAIN-CONTAINING PROTEIN"/>
    <property type="match status" value="1"/>
</dbReference>
<dbReference type="CDD" id="cd02440">
    <property type="entry name" value="AdoMet_MTases"/>
    <property type="match status" value="1"/>
</dbReference>
<dbReference type="Pfam" id="PF13847">
    <property type="entry name" value="Methyltransf_31"/>
    <property type="match status" value="1"/>
</dbReference>
<protein>
    <recommendedName>
        <fullName evidence="5">Methyltransferase domain-containing protein</fullName>
    </recommendedName>
</protein>
<dbReference type="InterPro" id="IPR048711">
    <property type="entry name" value="WHD_Rv2258c"/>
</dbReference>
<dbReference type="InterPro" id="IPR025714">
    <property type="entry name" value="Methyltranfer_dom"/>
</dbReference>